<dbReference type="AlphaFoldDB" id="A0A0A8Z6Z4"/>
<dbReference type="EMBL" id="GBRH01263324">
    <property type="protein sequence ID" value="JAD34571.1"/>
    <property type="molecule type" value="Transcribed_RNA"/>
</dbReference>
<name>A0A0A8Z6Z4_ARUDO</name>
<sequence>MIGKDFVVMVDFDGTKTINEVDFSSIPI</sequence>
<reference evidence="1" key="2">
    <citation type="journal article" date="2015" name="Data Brief">
        <title>Shoot transcriptome of the giant reed, Arundo donax.</title>
        <authorList>
            <person name="Barrero R.A."/>
            <person name="Guerrero F.D."/>
            <person name="Moolhuijzen P."/>
            <person name="Goolsby J.A."/>
            <person name="Tidwell J."/>
            <person name="Bellgard S.E."/>
            <person name="Bellgard M.I."/>
        </authorList>
    </citation>
    <scope>NUCLEOTIDE SEQUENCE</scope>
    <source>
        <tissue evidence="1">Shoot tissue taken approximately 20 cm above the soil surface</tissue>
    </source>
</reference>
<accession>A0A0A8Z6Z4</accession>
<protein>
    <submittedName>
        <fullName evidence="1">Uncharacterized protein</fullName>
    </submittedName>
</protein>
<proteinExistence type="predicted"/>
<reference evidence="1" key="1">
    <citation type="submission" date="2014-09" db="EMBL/GenBank/DDBJ databases">
        <authorList>
            <person name="Magalhaes I.L.F."/>
            <person name="Oliveira U."/>
            <person name="Santos F.R."/>
            <person name="Vidigal T.H.D.A."/>
            <person name="Brescovit A.D."/>
            <person name="Santos A.J."/>
        </authorList>
    </citation>
    <scope>NUCLEOTIDE SEQUENCE</scope>
    <source>
        <tissue evidence="1">Shoot tissue taken approximately 20 cm above the soil surface</tissue>
    </source>
</reference>
<organism evidence="1">
    <name type="scientific">Arundo donax</name>
    <name type="common">Giant reed</name>
    <name type="synonym">Donax arundinaceus</name>
    <dbReference type="NCBI Taxonomy" id="35708"/>
    <lineage>
        <taxon>Eukaryota</taxon>
        <taxon>Viridiplantae</taxon>
        <taxon>Streptophyta</taxon>
        <taxon>Embryophyta</taxon>
        <taxon>Tracheophyta</taxon>
        <taxon>Spermatophyta</taxon>
        <taxon>Magnoliopsida</taxon>
        <taxon>Liliopsida</taxon>
        <taxon>Poales</taxon>
        <taxon>Poaceae</taxon>
        <taxon>PACMAD clade</taxon>
        <taxon>Arundinoideae</taxon>
        <taxon>Arundineae</taxon>
        <taxon>Arundo</taxon>
    </lineage>
</organism>
<evidence type="ECO:0000313" key="1">
    <source>
        <dbReference type="EMBL" id="JAD34571.1"/>
    </source>
</evidence>